<keyword evidence="3" id="KW-1185">Reference proteome</keyword>
<organism evidence="2 3">
    <name type="scientific">Actinomadura fulvescens</name>
    <dbReference type="NCBI Taxonomy" id="46160"/>
    <lineage>
        <taxon>Bacteria</taxon>
        <taxon>Bacillati</taxon>
        <taxon>Actinomycetota</taxon>
        <taxon>Actinomycetes</taxon>
        <taxon>Streptosporangiales</taxon>
        <taxon>Thermomonosporaceae</taxon>
        <taxon>Actinomadura</taxon>
    </lineage>
</organism>
<evidence type="ECO:0000313" key="2">
    <source>
        <dbReference type="EMBL" id="GAA2593426.1"/>
    </source>
</evidence>
<dbReference type="Proteomes" id="UP001501509">
    <property type="component" value="Unassembled WGS sequence"/>
</dbReference>
<gene>
    <name evidence="2" type="ORF">GCM10010411_28180</name>
</gene>
<comment type="caution">
    <text evidence="2">The sequence shown here is derived from an EMBL/GenBank/DDBJ whole genome shotgun (WGS) entry which is preliminary data.</text>
</comment>
<name>A0ABP6C0A6_9ACTN</name>
<accession>A0ABP6C0A6</accession>
<feature type="region of interest" description="Disordered" evidence="1">
    <location>
        <begin position="36"/>
        <end position="67"/>
    </location>
</feature>
<dbReference type="EMBL" id="BAAATD010000003">
    <property type="protein sequence ID" value="GAA2593426.1"/>
    <property type="molecule type" value="Genomic_DNA"/>
</dbReference>
<protein>
    <submittedName>
        <fullName evidence="2">Uncharacterized protein</fullName>
    </submittedName>
</protein>
<dbReference type="RefSeq" id="WP_344541072.1">
    <property type="nucleotide sequence ID" value="NZ_BAAATD010000003.1"/>
</dbReference>
<evidence type="ECO:0000256" key="1">
    <source>
        <dbReference type="SAM" id="MobiDB-lite"/>
    </source>
</evidence>
<evidence type="ECO:0000313" key="3">
    <source>
        <dbReference type="Proteomes" id="UP001501509"/>
    </source>
</evidence>
<sequence>MDLQRAGKTAVVAAASGGLGDGDLIVGARRSSSATIRQGDRAAGPHAVEQRGAEIASHQIERRLDLPDRRDKHRLGVVHAGVRAQLVQRGVVVGTRQGGDRDAARDRRLQAEVVQLE</sequence>
<proteinExistence type="predicted"/>
<reference evidence="3" key="1">
    <citation type="journal article" date="2019" name="Int. J. Syst. Evol. Microbiol.">
        <title>The Global Catalogue of Microorganisms (GCM) 10K type strain sequencing project: providing services to taxonomists for standard genome sequencing and annotation.</title>
        <authorList>
            <consortium name="The Broad Institute Genomics Platform"/>
            <consortium name="The Broad Institute Genome Sequencing Center for Infectious Disease"/>
            <person name="Wu L."/>
            <person name="Ma J."/>
        </authorList>
    </citation>
    <scope>NUCLEOTIDE SEQUENCE [LARGE SCALE GENOMIC DNA]</scope>
    <source>
        <strain evidence="3">JCM 6833</strain>
    </source>
</reference>